<accession>A0A1B7YDI3</accession>
<dbReference type="InterPro" id="IPR036770">
    <property type="entry name" value="Ankyrin_rpt-contain_sf"/>
</dbReference>
<evidence type="ECO:0000313" key="1">
    <source>
        <dbReference type="EMBL" id="OBR09964.1"/>
    </source>
</evidence>
<reference evidence="2" key="1">
    <citation type="journal article" date="2017" name="BMC Genomics">
        <title>Gapless genome assembly of Colletotrichum higginsianum reveals chromosome structure and association of transposable elements with secondary metabolite gene clusters.</title>
        <authorList>
            <person name="Dallery J.-F."/>
            <person name="Lapalu N."/>
            <person name="Zampounis A."/>
            <person name="Pigne S."/>
            <person name="Luyten I."/>
            <person name="Amselem J."/>
            <person name="Wittenberg A.H.J."/>
            <person name="Zhou S."/>
            <person name="de Queiroz M.V."/>
            <person name="Robin G.P."/>
            <person name="Auger A."/>
            <person name="Hainaut M."/>
            <person name="Henrissat B."/>
            <person name="Kim K.-T."/>
            <person name="Lee Y.-H."/>
            <person name="Lespinet O."/>
            <person name="Schwartz D.C."/>
            <person name="Thon M.R."/>
            <person name="O'Connell R.J."/>
        </authorList>
    </citation>
    <scope>NUCLEOTIDE SEQUENCE [LARGE SCALE GENOMIC DNA]</scope>
    <source>
        <strain evidence="2">IMI 349063</strain>
    </source>
</reference>
<comment type="caution">
    <text evidence="1">The sequence shown here is derived from an EMBL/GenBank/DDBJ whole genome shotgun (WGS) entry which is preliminary data.</text>
</comment>
<dbReference type="GeneID" id="28864738"/>
<dbReference type="RefSeq" id="XP_018158481.1">
    <property type="nucleotide sequence ID" value="XM_018300631.1"/>
</dbReference>
<keyword evidence="2" id="KW-1185">Reference proteome</keyword>
<dbReference type="VEuPathDB" id="FungiDB:CH63R_05656"/>
<organism evidence="1 2">
    <name type="scientific">Colletotrichum higginsianum (strain IMI 349063)</name>
    <name type="common">Crucifer anthracnose fungus</name>
    <dbReference type="NCBI Taxonomy" id="759273"/>
    <lineage>
        <taxon>Eukaryota</taxon>
        <taxon>Fungi</taxon>
        <taxon>Dikarya</taxon>
        <taxon>Ascomycota</taxon>
        <taxon>Pezizomycotina</taxon>
        <taxon>Sordariomycetes</taxon>
        <taxon>Hypocreomycetidae</taxon>
        <taxon>Glomerellales</taxon>
        <taxon>Glomerellaceae</taxon>
        <taxon>Colletotrichum</taxon>
        <taxon>Colletotrichum destructivum species complex</taxon>
    </lineage>
</organism>
<dbReference type="AlphaFoldDB" id="A0A1B7YDI3"/>
<evidence type="ECO:0000313" key="2">
    <source>
        <dbReference type="Proteomes" id="UP000092177"/>
    </source>
</evidence>
<dbReference type="EMBL" id="LTAN01000004">
    <property type="protein sequence ID" value="OBR09964.1"/>
    <property type="molecule type" value="Genomic_DNA"/>
</dbReference>
<sequence>MPQHRPIEAGQDVLAALAQTSKSLMDDENGPFWHRVLLHTFIESEGNAERSTIIKSPLEQHPELLQCLAWGLNVHTMIRPHSHQSLSRLLEYLTRDGQLLTVTYDVTVSNIVGVVQTLACGAIDFLDLSQRLLSPSRKDQATSERAFLQALLAHVCDINVMFYNTNVCHDLVDAGARLDIRAANGNTVLRSLVHGHINFSVLYHPRLAAWVSVEEIRRHQAGKAMVNSLNKDGLSPCHLALGDEISFSGNEDFVDLLARNGADITFPIPRGRHWDYLLRKLADWEAETETTEPWTHERIGRRVQVVRQALECS</sequence>
<protein>
    <submittedName>
        <fullName evidence="1">Integral membrane protein</fullName>
    </submittedName>
</protein>
<name>A0A1B7YDI3_COLHI</name>
<gene>
    <name evidence="1" type="ORF">CH63R_05656</name>
</gene>
<dbReference type="KEGG" id="chig:CH63R_05656"/>
<dbReference type="SUPFAM" id="SSF48403">
    <property type="entry name" value="Ankyrin repeat"/>
    <property type="match status" value="1"/>
</dbReference>
<proteinExistence type="predicted"/>
<dbReference type="Proteomes" id="UP000092177">
    <property type="component" value="Chromosome 4"/>
</dbReference>
<dbReference type="Gene3D" id="1.25.40.20">
    <property type="entry name" value="Ankyrin repeat-containing domain"/>
    <property type="match status" value="1"/>
</dbReference>